<accession>A0A0A9DKY0</accession>
<reference evidence="1" key="1">
    <citation type="submission" date="2014-09" db="EMBL/GenBank/DDBJ databases">
        <authorList>
            <person name="Magalhaes I.L.F."/>
            <person name="Oliveira U."/>
            <person name="Santos F.R."/>
            <person name="Vidigal T.H.D.A."/>
            <person name="Brescovit A.D."/>
            <person name="Santos A.J."/>
        </authorList>
    </citation>
    <scope>NUCLEOTIDE SEQUENCE</scope>
    <source>
        <tissue evidence="1">Shoot tissue taken approximately 20 cm above the soil surface</tissue>
    </source>
</reference>
<protein>
    <submittedName>
        <fullName evidence="1">Uncharacterized protein</fullName>
    </submittedName>
</protein>
<dbReference type="AlphaFoldDB" id="A0A0A9DKY0"/>
<evidence type="ECO:0000313" key="1">
    <source>
        <dbReference type="EMBL" id="JAD86315.1"/>
    </source>
</evidence>
<proteinExistence type="predicted"/>
<dbReference type="EMBL" id="GBRH01211580">
    <property type="protein sequence ID" value="JAD86315.1"/>
    <property type="molecule type" value="Transcribed_RNA"/>
</dbReference>
<name>A0A0A9DKY0_ARUDO</name>
<sequence length="35" mass="3938">MSHLDIQLCMLVGRRQLIRCLVHGKKALSTCIGSR</sequence>
<organism evidence="1">
    <name type="scientific">Arundo donax</name>
    <name type="common">Giant reed</name>
    <name type="synonym">Donax arundinaceus</name>
    <dbReference type="NCBI Taxonomy" id="35708"/>
    <lineage>
        <taxon>Eukaryota</taxon>
        <taxon>Viridiplantae</taxon>
        <taxon>Streptophyta</taxon>
        <taxon>Embryophyta</taxon>
        <taxon>Tracheophyta</taxon>
        <taxon>Spermatophyta</taxon>
        <taxon>Magnoliopsida</taxon>
        <taxon>Liliopsida</taxon>
        <taxon>Poales</taxon>
        <taxon>Poaceae</taxon>
        <taxon>PACMAD clade</taxon>
        <taxon>Arundinoideae</taxon>
        <taxon>Arundineae</taxon>
        <taxon>Arundo</taxon>
    </lineage>
</organism>
<reference evidence="1" key="2">
    <citation type="journal article" date="2015" name="Data Brief">
        <title>Shoot transcriptome of the giant reed, Arundo donax.</title>
        <authorList>
            <person name="Barrero R.A."/>
            <person name="Guerrero F.D."/>
            <person name="Moolhuijzen P."/>
            <person name="Goolsby J.A."/>
            <person name="Tidwell J."/>
            <person name="Bellgard S.E."/>
            <person name="Bellgard M.I."/>
        </authorList>
    </citation>
    <scope>NUCLEOTIDE SEQUENCE</scope>
    <source>
        <tissue evidence="1">Shoot tissue taken approximately 20 cm above the soil surface</tissue>
    </source>
</reference>